<dbReference type="Proteomes" id="UP000504635">
    <property type="component" value="Unplaced"/>
</dbReference>
<dbReference type="PANTHER" id="PTHR24373">
    <property type="entry name" value="SLIT RELATED LEUCINE-RICH REPEAT NEURONAL PROTEIN"/>
    <property type="match status" value="1"/>
</dbReference>
<dbReference type="InParanoid" id="A0A6J2XAK4"/>
<sequence>MSRRNMRLIINIIACLCLILLPRVLTEQCSHTIVEKNLTIHCNNLSVEEYLDNMFEMRVDIGDFLQDNSTNISIELDQNNFTHIDEWIYLPWEERLENIFTLRITNSSINTVRSLSKFRFLETLDLSSNNISDYNFLNRMKRLKYLHLGYNNFSDDSFLFDYIRRETTNLTKLDLRHSNITNFTIPYGVVNGYDLSYNINLKMILFENTPPDIRLNLNLSGNTNLTVIKNKVFDSYYICLSSIDLSNSHNNFSDILKNVRPSHSISLKNNYLPNLNETTFNLTHIYLDWCISSLGLSIDLSNVSMQNISAGFFNSRQLNYLNLSFNNLTKLEHSFFDNSSVTSLNLSYSNISSIGSNVFKNTNVKTIDLSRNSIISLDGVINQIFSIKEALLGFNLVKNITKAVFKKCRNLELVDLSSVYTDYVGKNVFATLPSMKYLTVSFKGFLNLPEVLNMHVLNLTIVNSKLDRLNSSSFKGFYKLAQLTFINCSVTGISENAFKGLYSLKYLDFKGLNAPSIDPKIFKPLKALEDLNLSNLNLKKINSDLSELYSLKNLNLSSNSLVLEQSAFTSLKKLEVLSLANNKLSTIPVGIFWPLEKLTHLYLNNNAFQQLSPGVFSGLGNLTLLDLSHNGLYRTKLHILLSISVGKMEFLYLQNNNLGSEYAHEDSNLRKNEFKMISNHASLKNIDINNNEWQCTTLVDLISNFMSKNISCLPTDPEYKTTNINGIRCTYLDNMFELRVDIGDLLQDNSTNISIELDQKNCTHIDEWIYLPWEERLENIVTLRIPNLSINTVRSLSKFRFSETLGSSTNNISDYNFLNRMKKLKYLHLGYTNFSDYNFLFDYIRRETTNLTILDLRHSNITNITVPYGVVNGYDLSYNMNLKMILFENTLPDIRLNLNLSGNTNLTVIKNKVFESYYFCLSSIDLSNSHNNFSNILKNVRPSHTISLKNNYLPNLNETTFNLTHIYLDWCISSLGLSIDLSNVSMQNISAGFFNSRQLNYLNLSFNNLTKLGHSFFDNSSVTSLNLSYSNISSIGSNVFKNTNVKTIDLSRNSIISLDGVINQIFSIKEALLGFNLVKNITKAVFKKCRNLELVDLSSVYTDYVGKNVFATLPSMKYLTVSFKGFLNLPEVLNMHVLNLTIVNSKLDRLNSSSFKGFYKLAQLTFINCSVTGISENAFKGLYSLKYLDFKGLNTPSIDPKIFKPLKALADLNLSNLNLKKINSDLSELYSLKNLNLSSNSLVLEQSAFTSLKKLEVLSLANNKLSTIPVGIFWPLEKLTHLYLNNNAFQQLSPGVFSGLGNLTLLDLSHNGLYRTKLHILLSISVGKMEFLYLQNNNLGSEYAHEDSNLRKNEFKMISNHASLKNIDINNNEWQCTTLVDLISNFMSKNISCLPTDPEYKTTNINGIRCTV</sequence>
<dbReference type="PANTHER" id="PTHR24373:SF275">
    <property type="entry name" value="TIR DOMAIN-CONTAINING PROTEIN"/>
    <property type="match status" value="1"/>
</dbReference>
<gene>
    <name evidence="6" type="primary">LOC115876588</name>
</gene>
<dbReference type="Gene3D" id="3.80.10.10">
    <property type="entry name" value="Ribonuclease Inhibitor"/>
    <property type="match status" value="8"/>
</dbReference>
<name>A0A6J2XAK4_SITOR</name>
<dbReference type="InterPro" id="IPR003591">
    <property type="entry name" value="Leu-rich_rpt_typical-subtyp"/>
</dbReference>
<dbReference type="SMART" id="SM00369">
    <property type="entry name" value="LRR_TYP"/>
    <property type="match status" value="12"/>
</dbReference>
<dbReference type="SUPFAM" id="SSF52058">
    <property type="entry name" value="L domain-like"/>
    <property type="match status" value="5"/>
</dbReference>
<accession>A0A6J2XAK4</accession>
<dbReference type="KEGG" id="soy:115876588"/>
<keyword evidence="5" id="KW-1185">Reference proteome</keyword>
<dbReference type="RefSeq" id="XP_030748267.1">
    <property type="nucleotide sequence ID" value="XM_030892407.1"/>
</dbReference>
<organism evidence="5 6">
    <name type="scientific">Sitophilus oryzae</name>
    <name type="common">Rice weevil</name>
    <name type="synonym">Curculio oryzae</name>
    <dbReference type="NCBI Taxonomy" id="7048"/>
    <lineage>
        <taxon>Eukaryota</taxon>
        <taxon>Metazoa</taxon>
        <taxon>Ecdysozoa</taxon>
        <taxon>Arthropoda</taxon>
        <taxon>Hexapoda</taxon>
        <taxon>Insecta</taxon>
        <taxon>Pterygota</taxon>
        <taxon>Neoptera</taxon>
        <taxon>Endopterygota</taxon>
        <taxon>Coleoptera</taxon>
        <taxon>Polyphaga</taxon>
        <taxon>Cucujiformia</taxon>
        <taxon>Curculionidae</taxon>
        <taxon>Dryophthorinae</taxon>
        <taxon>Sitophilus</taxon>
    </lineage>
</organism>
<dbReference type="GeneID" id="115876588"/>
<dbReference type="InterPro" id="IPR050328">
    <property type="entry name" value="Dev_Immune_Receptor"/>
</dbReference>
<dbReference type="SMART" id="SM00365">
    <property type="entry name" value="LRR_SD22"/>
    <property type="match status" value="6"/>
</dbReference>
<dbReference type="Pfam" id="PF13855">
    <property type="entry name" value="LRR_8"/>
    <property type="match status" value="2"/>
</dbReference>
<dbReference type="Pfam" id="PF12799">
    <property type="entry name" value="LRR_4"/>
    <property type="match status" value="1"/>
</dbReference>
<protein>
    <submittedName>
        <fullName evidence="6">Chaoptin-like</fullName>
    </submittedName>
</protein>
<evidence type="ECO:0000256" key="2">
    <source>
        <dbReference type="ARBA" id="ARBA00022729"/>
    </source>
</evidence>
<dbReference type="InterPro" id="IPR032675">
    <property type="entry name" value="LRR_dom_sf"/>
</dbReference>
<keyword evidence="1" id="KW-0433">Leucine-rich repeat</keyword>
<evidence type="ECO:0000256" key="3">
    <source>
        <dbReference type="ARBA" id="ARBA00022737"/>
    </source>
</evidence>
<dbReference type="InterPro" id="IPR001611">
    <property type="entry name" value="Leu-rich_rpt"/>
</dbReference>
<dbReference type="GO" id="GO:0005615">
    <property type="term" value="C:extracellular space"/>
    <property type="evidence" value="ECO:0007669"/>
    <property type="project" value="TreeGrafter"/>
</dbReference>
<keyword evidence="2 4" id="KW-0732">Signal</keyword>
<evidence type="ECO:0000313" key="6">
    <source>
        <dbReference type="RefSeq" id="XP_030748267.1"/>
    </source>
</evidence>
<dbReference type="OrthoDB" id="2013775at2759"/>
<dbReference type="InterPro" id="IPR025875">
    <property type="entry name" value="Leu-rich_rpt_4"/>
</dbReference>
<proteinExistence type="predicted"/>
<dbReference type="GO" id="GO:0031012">
    <property type="term" value="C:extracellular matrix"/>
    <property type="evidence" value="ECO:0007669"/>
    <property type="project" value="TreeGrafter"/>
</dbReference>
<evidence type="ECO:0000256" key="1">
    <source>
        <dbReference type="ARBA" id="ARBA00022614"/>
    </source>
</evidence>
<dbReference type="PROSITE" id="PS51450">
    <property type="entry name" value="LRR"/>
    <property type="match status" value="5"/>
</dbReference>
<feature type="signal peptide" evidence="4">
    <location>
        <begin position="1"/>
        <end position="26"/>
    </location>
</feature>
<keyword evidence="3" id="KW-0677">Repeat</keyword>
<evidence type="ECO:0000256" key="4">
    <source>
        <dbReference type="SAM" id="SignalP"/>
    </source>
</evidence>
<dbReference type="Pfam" id="PF13306">
    <property type="entry name" value="LRR_5"/>
    <property type="match status" value="2"/>
</dbReference>
<dbReference type="InterPro" id="IPR026906">
    <property type="entry name" value="LRR_5"/>
</dbReference>
<feature type="chain" id="PRO_5026704390" evidence="4">
    <location>
        <begin position="27"/>
        <end position="1412"/>
    </location>
</feature>
<reference evidence="6" key="1">
    <citation type="submission" date="2025-08" db="UniProtKB">
        <authorList>
            <consortium name="RefSeq"/>
        </authorList>
    </citation>
    <scope>IDENTIFICATION</scope>
    <source>
        <tissue evidence="6">Gonads</tissue>
    </source>
</reference>
<evidence type="ECO:0000313" key="5">
    <source>
        <dbReference type="Proteomes" id="UP000504635"/>
    </source>
</evidence>